<feature type="compositionally biased region" description="Basic and acidic residues" evidence="1">
    <location>
        <begin position="57"/>
        <end position="72"/>
    </location>
</feature>
<evidence type="ECO:0008006" key="4">
    <source>
        <dbReference type="Google" id="ProtNLM"/>
    </source>
</evidence>
<evidence type="ECO:0000313" key="2">
    <source>
        <dbReference type="EMBL" id="GBN71552.1"/>
    </source>
</evidence>
<proteinExistence type="predicted"/>
<feature type="region of interest" description="Disordered" evidence="1">
    <location>
        <begin position="57"/>
        <end position="82"/>
    </location>
</feature>
<organism evidence="2 3">
    <name type="scientific">Araneus ventricosus</name>
    <name type="common">Orbweaver spider</name>
    <name type="synonym">Epeira ventricosa</name>
    <dbReference type="NCBI Taxonomy" id="182803"/>
    <lineage>
        <taxon>Eukaryota</taxon>
        <taxon>Metazoa</taxon>
        <taxon>Ecdysozoa</taxon>
        <taxon>Arthropoda</taxon>
        <taxon>Chelicerata</taxon>
        <taxon>Arachnida</taxon>
        <taxon>Araneae</taxon>
        <taxon>Araneomorphae</taxon>
        <taxon>Entelegynae</taxon>
        <taxon>Araneoidea</taxon>
        <taxon>Araneidae</taxon>
        <taxon>Araneus</taxon>
    </lineage>
</organism>
<name>A0A4Y2R719_ARAVE</name>
<comment type="caution">
    <text evidence="2">The sequence shown here is derived from an EMBL/GenBank/DDBJ whole genome shotgun (WGS) entry which is preliminary data.</text>
</comment>
<evidence type="ECO:0000256" key="1">
    <source>
        <dbReference type="SAM" id="MobiDB-lite"/>
    </source>
</evidence>
<dbReference type="Proteomes" id="UP000499080">
    <property type="component" value="Unassembled WGS sequence"/>
</dbReference>
<gene>
    <name evidence="2" type="ORF">AVEN_275630_1</name>
</gene>
<dbReference type="AlphaFoldDB" id="A0A4Y2R719"/>
<reference evidence="2 3" key="1">
    <citation type="journal article" date="2019" name="Sci. Rep.">
        <title>Orb-weaving spider Araneus ventricosus genome elucidates the spidroin gene catalogue.</title>
        <authorList>
            <person name="Kono N."/>
            <person name="Nakamura H."/>
            <person name="Ohtoshi R."/>
            <person name="Moran D.A.P."/>
            <person name="Shinohara A."/>
            <person name="Yoshida Y."/>
            <person name="Fujiwara M."/>
            <person name="Mori M."/>
            <person name="Tomita M."/>
            <person name="Arakawa K."/>
        </authorList>
    </citation>
    <scope>NUCLEOTIDE SEQUENCE [LARGE SCALE GENOMIC DNA]</scope>
</reference>
<sequence length="117" mass="13568">MSRRDWALGTILKKLDAPRSYLFKVSAVSELRRNRIHLRPDQNPNNRQEICRKQITAERPDDTNETVGKKVESTQQQTESLAELTVPEILSKGVSTPKRTEHEKRNIKKLARFQDCV</sequence>
<evidence type="ECO:0000313" key="3">
    <source>
        <dbReference type="Proteomes" id="UP000499080"/>
    </source>
</evidence>
<dbReference type="EMBL" id="BGPR01016024">
    <property type="protein sequence ID" value="GBN71552.1"/>
    <property type="molecule type" value="Genomic_DNA"/>
</dbReference>
<accession>A0A4Y2R719</accession>
<keyword evidence="3" id="KW-1185">Reference proteome</keyword>
<protein>
    <recommendedName>
        <fullName evidence="4">DUF5641 domain-containing protein</fullName>
    </recommendedName>
</protein>